<keyword evidence="5" id="KW-0479">Metal-binding</keyword>
<evidence type="ECO:0000256" key="2">
    <source>
        <dbReference type="ARBA" id="ARBA00022741"/>
    </source>
</evidence>
<feature type="compositionally biased region" description="Basic and acidic residues" evidence="6">
    <location>
        <begin position="18"/>
        <end position="30"/>
    </location>
</feature>
<dbReference type="GO" id="GO:0009396">
    <property type="term" value="P:folic acid-containing compound biosynthetic process"/>
    <property type="evidence" value="ECO:0007669"/>
    <property type="project" value="TreeGrafter"/>
</dbReference>
<dbReference type="GO" id="GO:0046872">
    <property type="term" value="F:metal ion binding"/>
    <property type="evidence" value="ECO:0007669"/>
    <property type="project" value="UniProtKB-KW"/>
</dbReference>
<dbReference type="GO" id="GO:0030272">
    <property type="term" value="F:5-formyltetrahydrofolate cyclo-ligase activity"/>
    <property type="evidence" value="ECO:0007669"/>
    <property type="project" value="UniProtKB-EC"/>
</dbReference>
<evidence type="ECO:0000256" key="4">
    <source>
        <dbReference type="PIRSR" id="PIRSR006806-1"/>
    </source>
</evidence>
<evidence type="ECO:0000256" key="3">
    <source>
        <dbReference type="ARBA" id="ARBA00022840"/>
    </source>
</evidence>
<reference evidence="7" key="2">
    <citation type="journal article" date="2020" name="Microorganisms">
        <title>Osmotic Adaptation and Compatible Solute Biosynthesis of Phototrophic Bacteria as Revealed from Genome Analyses.</title>
        <authorList>
            <person name="Imhoff J.F."/>
            <person name="Rahn T."/>
            <person name="Kunzel S."/>
            <person name="Keller A."/>
            <person name="Neulinger S.C."/>
        </authorList>
    </citation>
    <scope>NUCLEOTIDE SEQUENCE</scope>
    <source>
        <strain evidence="7">DSM 9154</strain>
    </source>
</reference>
<dbReference type="SUPFAM" id="SSF100950">
    <property type="entry name" value="NagB/RpiA/CoA transferase-like"/>
    <property type="match status" value="1"/>
</dbReference>
<dbReference type="InterPro" id="IPR037171">
    <property type="entry name" value="NagB/RpiA_transferase-like"/>
</dbReference>
<dbReference type="PANTHER" id="PTHR23407:SF1">
    <property type="entry name" value="5-FORMYLTETRAHYDROFOLATE CYCLO-LIGASE"/>
    <property type="match status" value="1"/>
</dbReference>
<organism evidence="7 8">
    <name type="scientific">Rhodovibrio salinarum</name>
    <dbReference type="NCBI Taxonomy" id="1087"/>
    <lineage>
        <taxon>Bacteria</taxon>
        <taxon>Pseudomonadati</taxon>
        <taxon>Pseudomonadota</taxon>
        <taxon>Alphaproteobacteria</taxon>
        <taxon>Rhodospirillales</taxon>
        <taxon>Rhodovibrionaceae</taxon>
        <taxon>Rhodovibrio</taxon>
    </lineage>
</organism>
<evidence type="ECO:0000256" key="1">
    <source>
        <dbReference type="ARBA" id="ARBA00010638"/>
    </source>
</evidence>
<dbReference type="Proteomes" id="UP000778970">
    <property type="component" value="Unassembled WGS sequence"/>
</dbReference>
<dbReference type="GO" id="GO:0005524">
    <property type="term" value="F:ATP binding"/>
    <property type="evidence" value="ECO:0007669"/>
    <property type="project" value="UniProtKB-KW"/>
</dbReference>
<keyword evidence="5" id="KW-0460">Magnesium</keyword>
<comment type="caution">
    <text evidence="7">The sequence shown here is derived from an EMBL/GenBank/DDBJ whole genome shotgun (WGS) entry which is preliminary data.</text>
</comment>
<dbReference type="PANTHER" id="PTHR23407">
    <property type="entry name" value="ATPASE INHIBITOR/5-FORMYLTETRAHYDROFOLATE CYCLO-LIGASE"/>
    <property type="match status" value="1"/>
</dbReference>
<keyword evidence="2 4" id="KW-0547">Nucleotide-binding</keyword>
<dbReference type="RefSeq" id="WP_081728582.1">
    <property type="nucleotide sequence ID" value="NZ_NRRE01000022.1"/>
</dbReference>
<feature type="region of interest" description="Disordered" evidence="6">
    <location>
        <begin position="1"/>
        <end position="44"/>
    </location>
</feature>
<evidence type="ECO:0000256" key="6">
    <source>
        <dbReference type="SAM" id="MobiDB-lite"/>
    </source>
</evidence>
<dbReference type="InterPro" id="IPR002698">
    <property type="entry name" value="FTHF_cligase"/>
</dbReference>
<keyword evidence="8" id="KW-1185">Reference proteome</keyword>
<dbReference type="PIRSF" id="PIRSF006806">
    <property type="entry name" value="FTHF_cligase"/>
    <property type="match status" value="1"/>
</dbReference>
<name>A0A934QIB4_9PROT</name>
<dbReference type="AlphaFoldDB" id="A0A934QIB4"/>
<dbReference type="NCBIfam" id="TIGR02727">
    <property type="entry name" value="MTHFS_bact"/>
    <property type="match status" value="1"/>
</dbReference>
<accession>A0A934QIB4</accession>
<reference evidence="7" key="1">
    <citation type="submission" date="2017-08" db="EMBL/GenBank/DDBJ databases">
        <authorList>
            <person name="Imhoff J.F."/>
            <person name="Rahn T."/>
            <person name="Kuenzel S."/>
            <person name="Neulinger S.C."/>
        </authorList>
    </citation>
    <scope>NUCLEOTIDE SEQUENCE</scope>
    <source>
        <strain evidence="7">DSM 9154</strain>
    </source>
</reference>
<evidence type="ECO:0000256" key="5">
    <source>
        <dbReference type="RuleBase" id="RU361279"/>
    </source>
</evidence>
<dbReference type="Pfam" id="PF01812">
    <property type="entry name" value="5-FTHF_cyc-lig"/>
    <property type="match status" value="1"/>
</dbReference>
<comment type="similarity">
    <text evidence="1 5">Belongs to the 5-formyltetrahydrofolate cyclo-ligase family.</text>
</comment>
<comment type="cofactor">
    <cofactor evidence="5">
        <name>Mg(2+)</name>
        <dbReference type="ChEBI" id="CHEBI:18420"/>
    </cofactor>
</comment>
<sequence>MTITRVSSDGSGGGAAPDGRDQAKQQLRREAKARRAAAAQDNPQAGEALARVVLETVPFAHGDAVSGFWPLGDEIDLRPLLEALHERGHPIGLPTMTAKAEPLTFRAWQPGAELQDGGFGTRVPPESAPVIVPRVLLVPLLAFDRAGYRLGYGGGFYDRTLQQLRADQPDTLAVGVAYRAQEVDVVPRDRYDQRLDMMLTEQGPVALDPSGGGTA</sequence>
<feature type="binding site" evidence="4">
    <location>
        <begin position="24"/>
        <end position="28"/>
    </location>
    <ligand>
        <name>ATP</name>
        <dbReference type="ChEBI" id="CHEBI:30616"/>
    </ligand>
</feature>
<feature type="binding site" evidence="4">
    <location>
        <position position="74"/>
    </location>
    <ligand>
        <name>substrate</name>
    </ligand>
</feature>
<comment type="catalytic activity">
    <reaction evidence="5">
        <text>(6S)-5-formyl-5,6,7,8-tetrahydrofolate + ATP = (6R)-5,10-methenyltetrahydrofolate + ADP + phosphate</text>
        <dbReference type="Rhea" id="RHEA:10488"/>
        <dbReference type="ChEBI" id="CHEBI:30616"/>
        <dbReference type="ChEBI" id="CHEBI:43474"/>
        <dbReference type="ChEBI" id="CHEBI:57455"/>
        <dbReference type="ChEBI" id="CHEBI:57457"/>
        <dbReference type="ChEBI" id="CHEBI:456216"/>
        <dbReference type="EC" id="6.3.3.2"/>
    </reaction>
</comment>
<proteinExistence type="inferred from homology"/>
<dbReference type="EMBL" id="NRRE01000022">
    <property type="protein sequence ID" value="MBK1697314.1"/>
    <property type="molecule type" value="Genomic_DNA"/>
</dbReference>
<dbReference type="Gene3D" id="3.40.50.10420">
    <property type="entry name" value="NagB/RpiA/CoA transferase-like"/>
    <property type="match status" value="1"/>
</dbReference>
<gene>
    <name evidence="7" type="ORF">CKO21_08645</name>
</gene>
<dbReference type="EC" id="6.3.3.2" evidence="5"/>
<dbReference type="GO" id="GO:0035999">
    <property type="term" value="P:tetrahydrofolate interconversion"/>
    <property type="evidence" value="ECO:0007669"/>
    <property type="project" value="TreeGrafter"/>
</dbReference>
<evidence type="ECO:0000313" key="7">
    <source>
        <dbReference type="EMBL" id="MBK1697314.1"/>
    </source>
</evidence>
<feature type="binding site" evidence="4">
    <location>
        <begin position="149"/>
        <end position="157"/>
    </location>
    <ligand>
        <name>ATP</name>
        <dbReference type="ChEBI" id="CHEBI:30616"/>
    </ligand>
</feature>
<keyword evidence="3 4" id="KW-0067">ATP-binding</keyword>
<evidence type="ECO:0000313" key="8">
    <source>
        <dbReference type="Proteomes" id="UP000778970"/>
    </source>
</evidence>
<protein>
    <recommendedName>
        <fullName evidence="5">5-formyltetrahydrofolate cyclo-ligase</fullName>
        <ecNumber evidence="5">6.3.3.2</ecNumber>
    </recommendedName>
</protein>
<dbReference type="InterPro" id="IPR024185">
    <property type="entry name" value="FTHF_cligase-like_sf"/>
</dbReference>